<protein>
    <submittedName>
        <fullName evidence="2">Uncharacterized protein</fullName>
    </submittedName>
</protein>
<dbReference type="Proteomes" id="UP000056090">
    <property type="component" value="Chromosome"/>
</dbReference>
<keyword evidence="1" id="KW-0472">Membrane</keyword>
<feature type="transmembrane region" description="Helical" evidence="1">
    <location>
        <begin position="99"/>
        <end position="122"/>
    </location>
</feature>
<evidence type="ECO:0000256" key="1">
    <source>
        <dbReference type="SAM" id="Phobius"/>
    </source>
</evidence>
<evidence type="ECO:0000313" key="2">
    <source>
        <dbReference type="EMBL" id="AIF98243.1"/>
    </source>
</evidence>
<name>A0A075NXR2_9ALTE</name>
<keyword evidence="1" id="KW-0812">Transmembrane</keyword>
<proteinExistence type="predicted"/>
<evidence type="ECO:0000313" key="3">
    <source>
        <dbReference type="Proteomes" id="UP000056090"/>
    </source>
</evidence>
<dbReference type="GeneID" id="78254428"/>
<keyword evidence="1" id="KW-1133">Transmembrane helix</keyword>
<feature type="transmembrane region" description="Helical" evidence="1">
    <location>
        <begin position="142"/>
        <end position="160"/>
    </location>
</feature>
<dbReference type="KEGG" id="aal:EP13_05725"/>
<keyword evidence="3" id="KW-1185">Reference proteome</keyword>
<reference evidence="2 3" key="1">
    <citation type="submission" date="2014-06" db="EMBL/GenBank/DDBJ databases">
        <title>Genomes of Alteromonas australica, a world apart.</title>
        <authorList>
            <person name="Gonzaga A."/>
            <person name="Lopez-Perez M."/>
            <person name="Rodriguez-Valera F."/>
        </authorList>
    </citation>
    <scope>NUCLEOTIDE SEQUENCE [LARGE SCALE GENOMIC DNA]</scope>
    <source>
        <strain evidence="2 3">H 17</strain>
    </source>
</reference>
<gene>
    <name evidence="2" type="ORF">EP13_05725</name>
</gene>
<sequence>MNQLSKFLTIVVSTLSLISFCQQVFDIGLSGVFANVVEYYRFVINEVLGIFRITLPQSLLDLWTLSFLGAAAYVKSDNIEGSRLLRDVDTRKFIRHWKIIYFFCLGISFFGLGILLTIIYPLTYVDELQSEPANLIRSSARNVIFIVLGLFVFFVLNAYAPSL</sequence>
<dbReference type="eggNOG" id="ENOG5033ZI5">
    <property type="taxonomic scope" value="Bacteria"/>
</dbReference>
<dbReference type="AlphaFoldDB" id="A0A075NXR2"/>
<dbReference type="RefSeq" id="WP_044056434.1">
    <property type="nucleotide sequence ID" value="NZ_CBCSKJ010000001.1"/>
</dbReference>
<accession>A0A075NXR2</accession>
<organism evidence="2 3">
    <name type="scientific">Alteromonas australica</name>
    <dbReference type="NCBI Taxonomy" id="589873"/>
    <lineage>
        <taxon>Bacteria</taxon>
        <taxon>Pseudomonadati</taxon>
        <taxon>Pseudomonadota</taxon>
        <taxon>Gammaproteobacteria</taxon>
        <taxon>Alteromonadales</taxon>
        <taxon>Alteromonadaceae</taxon>
        <taxon>Alteromonas/Salinimonas group</taxon>
        <taxon>Alteromonas</taxon>
    </lineage>
</organism>
<dbReference type="EMBL" id="CP008849">
    <property type="protein sequence ID" value="AIF98243.1"/>
    <property type="molecule type" value="Genomic_DNA"/>
</dbReference>